<evidence type="ECO:0000256" key="1">
    <source>
        <dbReference type="SAM" id="Phobius"/>
    </source>
</evidence>
<organism evidence="3 4">
    <name type="scientific">Algoriphagus iocasae</name>
    <dbReference type="NCBI Taxonomy" id="1836499"/>
    <lineage>
        <taxon>Bacteria</taxon>
        <taxon>Pseudomonadati</taxon>
        <taxon>Bacteroidota</taxon>
        <taxon>Cytophagia</taxon>
        <taxon>Cytophagales</taxon>
        <taxon>Cyclobacteriaceae</taxon>
        <taxon>Algoriphagus</taxon>
    </lineage>
</organism>
<dbReference type="Pfam" id="PF04892">
    <property type="entry name" value="VanZ"/>
    <property type="match status" value="1"/>
</dbReference>
<dbReference type="PANTHER" id="PTHR28008">
    <property type="entry name" value="DOMAIN PROTEIN, PUTATIVE (AFU_ORTHOLOGUE AFUA_3G10980)-RELATED"/>
    <property type="match status" value="1"/>
</dbReference>
<sequence>MSLAWLITISVAMLTPGDKFPEVDVFNFQDKFIHFICFSVLSFLWCGVGISTENKGKFSKRLLINYLIFGALTGIILEYLQQFVPFRTYDYMDMTVNLIGGIAGFFTYFKLSSTKNNLE</sequence>
<name>A0A841MHB6_9BACT</name>
<dbReference type="EMBL" id="JACIJO010000001">
    <property type="protein sequence ID" value="MBB6324867.1"/>
    <property type="molecule type" value="Genomic_DNA"/>
</dbReference>
<gene>
    <name evidence="3" type="ORF">FHS59_000482</name>
</gene>
<feature type="transmembrane region" description="Helical" evidence="1">
    <location>
        <begin position="32"/>
        <end position="50"/>
    </location>
</feature>
<keyword evidence="1" id="KW-1133">Transmembrane helix</keyword>
<accession>A0A841MHB6</accession>
<feature type="domain" description="VanZ-like" evidence="2">
    <location>
        <begin position="29"/>
        <end position="109"/>
    </location>
</feature>
<dbReference type="AlphaFoldDB" id="A0A841MHB6"/>
<evidence type="ECO:0000313" key="3">
    <source>
        <dbReference type="EMBL" id="MBB6324867.1"/>
    </source>
</evidence>
<dbReference type="NCBIfam" id="NF037970">
    <property type="entry name" value="vanZ_1"/>
    <property type="match status" value="1"/>
</dbReference>
<keyword evidence="4" id="KW-1185">Reference proteome</keyword>
<keyword evidence="1" id="KW-0472">Membrane</keyword>
<protein>
    <submittedName>
        <fullName evidence="3">VanZ family protein</fullName>
    </submittedName>
</protein>
<reference evidence="3 4" key="1">
    <citation type="submission" date="2020-08" db="EMBL/GenBank/DDBJ databases">
        <title>Genomic Encyclopedia of Type Strains, Phase IV (KMG-IV): sequencing the most valuable type-strain genomes for metagenomic binning, comparative biology and taxonomic classification.</title>
        <authorList>
            <person name="Goeker M."/>
        </authorList>
    </citation>
    <scope>NUCLEOTIDE SEQUENCE [LARGE SCALE GENOMIC DNA]</scope>
    <source>
        <strain evidence="3 4">DSM 102044</strain>
    </source>
</reference>
<comment type="caution">
    <text evidence="3">The sequence shown here is derived from an EMBL/GenBank/DDBJ whole genome shotgun (WGS) entry which is preliminary data.</text>
</comment>
<evidence type="ECO:0000313" key="4">
    <source>
        <dbReference type="Proteomes" id="UP000588604"/>
    </source>
</evidence>
<feature type="transmembrane region" description="Helical" evidence="1">
    <location>
        <begin position="62"/>
        <end position="82"/>
    </location>
</feature>
<dbReference type="Proteomes" id="UP000588604">
    <property type="component" value="Unassembled WGS sequence"/>
</dbReference>
<dbReference type="RefSeq" id="WP_184492820.1">
    <property type="nucleotide sequence ID" value="NZ_JACIJO010000001.1"/>
</dbReference>
<evidence type="ECO:0000259" key="2">
    <source>
        <dbReference type="Pfam" id="PF04892"/>
    </source>
</evidence>
<keyword evidence="1" id="KW-0812">Transmembrane</keyword>
<proteinExistence type="predicted"/>
<dbReference type="PANTHER" id="PTHR28008:SF1">
    <property type="entry name" value="DOMAIN PROTEIN, PUTATIVE (AFU_ORTHOLOGUE AFUA_3G10980)-RELATED"/>
    <property type="match status" value="1"/>
</dbReference>
<dbReference type="InterPro" id="IPR006976">
    <property type="entry name" value="VanZ-like"/>
</dbReference>
<feature type="transmembrane region" description="Helical" evidence="1">
    <location>
        <begin position="94"/>
        <end position="111"/>
    </location>
</feature>